<gene>
    <name evidence="1" type="ORF">C1I98_39295</name>
</gene>
<organism evidence="1 2">
    <name type="scientific">Spongiactinospora gelatinilytica</name>
    <dbReference type="NCBI Taxonomy" id="2666298"/>
    <lineage>
        <taxon>Bacteria</taxon>
        <taxon>Bacillati</taxon>
        <taxon>Actinomycetota</taxon>
        <taxon>Actinomycetes</taxon>
        <taxon>Streptosporangiales</taxon>
        <taxon>Streptosporangiaceae</taxon>
        <taxon>Spongiactinospora</taxon>
    </lineage>
</organism>
<dbReference type="EMBL" id="POUA01000778">
    <property type="protein sequence ID" value="PZG15475.1"/>
    <property type="molecule type" value="Genomic_DNA"/>
</dbReference>
<dbReference type="AlphaFoldDB" id="A0A2W2EER7"/>
<dbReference type="Proteomes" id="UP000248544">
    <property type="component" value="Unassembled WGS sequence"/>
</dbReference>
<evidence type="ECO:0000313" key="2">
    <source>
        <dbReference type="Proteomes" id="UP000248544"/>
    </source>
</evidence>
<reference evidence="1 2" key="1">
    <citation type="submission" date="2018-01" db="EMBL/GenBank/DDBJ databases">
        <title>Draft genome sequence of Sphaerisporangium sp. 7K107.</title>
        <authorList>
            <person name="Sahin N."/>
            <person name="Saygin H."/>
            <person name="Ay H."/>
        </authorList>
    </citation>
    <scope>NUCLEOTIDE SEQUENCE [LARGE SCALE GENOMIC DNA]</scope>
    <source>
        <strain evidence="1 2">7K107</strain>
    </source>
</reference>
<evidence type="ECO:0000313" key="1">
    <source>
        <dbReference type="EMBL" id="PZG15475.1"/>
    </source>
</evidence>
<feature type="non-terminal residue" evidence="1">
    <location>
        <position position="68"/>
    </location>
</feature>
<name>A0A2W2EER7_9ACTN</name>
<comment type="caution">
    <text evidence="1">The sequence shown here is derived from an EMBL/GenBank/DDBJ whole genome shotgun (WGS) entry which is preliminary data.</text>
</comment>
<proteinExistence type="predicted"/>
<sequence>MRAPCRAFVPIVSGAFADLRGEAGVGQAPVEPAQRCGRNLLLAPLRVWSGGGVIAMRALDRRESGMRG</sequence>
<protein>
    <submittedName>
        <fullName evidence="1">Uncharacterized protein</fullName>
    </submittedName>
</protein>
<keyword evidence="2" id="KW-1185">Reference proteome</keyword>
<accession>A0A2W2EER7</accession>